<sequence length="52" mass="6123">MNKKLKYVSDVMFAYFRQQKCGSAGNGDYLVIKIHFALREPHNRLFRAEDSE</sequence>
<dbReference type="Pfam" id="PF16062">
    <property type="entry name" value="MavL-like"/>
    <property type="match status" value="1"/>
</dbReference>
<keyword evidence="2" id="KW-1185">Reference proteome</keyword>
<dbReference type="Proteomes" id="UP000078540">
    <property type="component" value="Unassembled WGS sequence"/>
</dbReference>
<protein>
    <submittedName>
        <fullName evidence="1">Uncharacterized protein</fullName>
    </submittedName>
</protein>
<dbReference type="STRING" id="520822.A0A151I259"/>
<reference evidence="1 2" key="1">
    <citation type="submission" date="2015-09" db="EMBL/GenBank/DDBJ databases">
        <title>Atta colombica WGS genome.</title>
        <authorList>
            <person name="Nygaard S."/>
            <person name="Hu H."/>
            <person name="Boomsma J."/>
            <person name="Zhang G."/>
        </authorList>
    </citation>
    <scope>NUCLEOTIDE SEQUENCE [LARGE SCALE GENOMIC DNA]</scope>
    <source>
        <strain evidence="1">Treedump-2</strain>
        <tissue evidence="1">Whole body</tissue>
    </source>
</reference>
<dbReference type="EMBL" id="KQ976553">
    <property type="protein sequence ID" value="KYM80831.1"/>
    <property type="molecule type" value="Genomic_DNA"/>
</dbReference>
<gene>
    <name evidence="1" type="ORF">ALC53_08715</name>
</gene>
<proteinExistence type="predicted"/>
<name>A0A151I259_9HYME</name>
<dbReference type="InterPro" id="IPR032063">
    <property type="entry name" value="MavL-like"/>
</dbReference>
<evidence type="ECO:0000313" key="2">
    <source>
        <dbReference type="Proteomes" id="UP000078540"/>
    </source>
</evidence>
<organism evidence="1 2">
    <name type="scientific">Atta colombica</name>
    <dbReference type="NCBI Taxonomy" id="520822"/>
    <lineage>
        <taxon>Eukaryota</taxon>
        <taxon>Metazoa</taxon>
        <taxon>Ecdysozoa</taxon>
        <taxon>Arthropoda</taxon>
        <taxon>Hexapoda</taxon>
        <taxon>Insecta</taxon>
        <taxon>Pterygota</taxon>
        <taxon>Neoptera</taxon>
        <taxon>Endopterygota</taxon>
        <taxon>Hymenoptera</taxon>
        <taxon>Apocrita</taxon>
        <taxon>Aculeata</taxon>
        <taxon>Formicoidea</taxon>
        <taxon>Formicidae</taxon>
        <taxon>Myrmicinae</taxon>
        <taxon>Atta</taxon>
    </lineage>
</organism>
<dbReference type="AlphaFoldDB" id="A0A151I259"/>
<accession>A0A151I259</accession>
<evidence type="ECO:0000313" key="1">
    <source>
        <dbReference type="EMBL" id="KYM80831.1"/>
    </source>
</evidence>